<dbReference type="AlphaFoldDB" id="A0A9D1S7C9"/>
<dbReference type="SMART" id="SM00382">
    <property type="entry name" value="AAA"/>
    <property type="match status" value="1"/>
</dbReference>
<sequence>MLSQIYSFGLMGLDGYVVTVEADLSNGLPAFDIVGLPDASVREAKERIRAAIRNIGCIVPAKRIIINLAPAGFRKEGAAYDLPMAVAILAATEQLQTPDLSKTAFIGELSLDGSLNAVPGVLPMVVSAYKNGFRDIFVPHQNAAEAAVIEDTNIYPVESLSDIIAHFSGAAPIPKYTVDLEHILSGIGHTVLDFCEVKGQENAKRALEIAAAGNHNVLLIGPPGTGKTMLAQRLPGILPDLSFDEALEVSKIHSIAGILPDGQPLITTRPFRSPHHTISPSGLSGGGTVPRPGELSLAHNGVLFLDELPEFRRDVLEVMRQPLEDGRVTISRVNATLTYPCNLMLVASMNPCKCGYYGDASRACTCSPAEINRYRSRISGPLLDRIDIQVEVASVNYNDLSSLEQSESSAVIKERVDKARKLQMERYKDYNIYSNSQLTAGMLQKFCKLGEAENNLLKAAFENLGLSARAHSRILKVARTIADLENEEEIKVPHIAEAIQYRSLDRKYFE</sequence>
<evidence type="ECO:0000256" key="3">
    <source>
        <dbReference type="ARBA" id="ARBA00022840"/>
    </source>
</evidence>
<evidence type="ECO:0000256" key="2">
    <source>
        <dbReference type="ARBA" id="ARBA00022741"/>
    </source>
</evidence>
<dbReference type="InterPro" id="IPR045006">
    <property type="entry name" value="CHLI-like"/>
</dbReference>
<dbReference type="Pfam" id="PF01078">
    <property type="entry name" value="Mg_chelatase"/>
    <property type="match status" value="1"/>
</dbReference>
<dbReference type="InterPro" id="IPR014721">
    <property type="entry name" value="Ribsml_uS5_D2-typ_fold_subgr"/>
</dbReference>
<reference evidence="5" key="2">
    <citation type="journal article" date="2021" name="PeerJ">
        <title>Extensive microbial diversity within the chicken gut microbiome revealed by metagenomics and culture.</title>
        <authorList>
            <person name="Gilroy R."/>
            <person name="Ravi A."/>
            <person name="Getino M."/>
            <person name="Pursley I."/>
            <person name="Horton D.L."/>
            <person name="Alikhan N.F."/>
            <person name="Baker D."/>
            <person name="Gharbi K."/>
            <person name="Hall N."/>
            <person name="Watson M."/>
            <person name="Adriaenssens E.M."/>
            <person name="Foster-Nyarko E."/>
            <person name="Jarju S."/>
            <person name="Secka A."/>
            <person name="Antonio M."/>
            <person name="Oren A."/>
            <person name="Chaudhuri R.R."/>
            <person name="La Ragione R."/>
            <person name="Hildebrand F."/>
            <person name="Pallen M.J."/>
        </authorList>
    </citation>
    <scope>NUCLEOTIDE SEQUENCE</scope>
    <source>
        <strain evidence="5">ChiSjej4B22-9803</strain>
    </source>
</reference>
<dbReference type="EMBL" id="DVND01000189">
    <property type="protein sequence ID" value="HIU49193.1"/>
    <property type="molecule type" value="Genomic_DNA"/>
</dbReference>
<evidence type="ECO:0000313" key="6">
    <source>
        <dbReference type="Proteomes" id="UP000824111"/>
    </source>
</evidence>
<dbReference type="Gene3D" id="3.40.50.300">
    <property type="entry name" value="P-loop containing nucleotide triphosphate hydrolases"/>
    <property type="match status" value="1"/>
</dbReference>
<comment type="similarity">
    <text evidence="1">Belongs to the Mg-chelatase subunits D/I family. ComM subfamily.</text>
</comment>
<evidence type="ECO:0000256" key="1">
    <source>
        <dbReference type="ARBA" id="ARBA00006354"/>
    </source>
</evidence>
<proteinExistence type="inferred from homology"/>
<organism evidence="5 6">
    <name type="scientific">Candidatus Avimonoglobus intestinipullorum</name>
    <dbReference type="NCBI Taxonomy" id="2840699"/>
    <lineage>
        <taxon>Bacteria</taxon>
        <taxon>Bacillati</taxon>
        <taxon>Bacillota</taxon>
        <taxon>Clostridia</taxon>
        <taxon>Eubacteriales</taxon>
        <taxon>Candidatus Avimonoglobus</taxon>
    </lineage>
</organism>
<dbReference type="NCBIfam" id="TIGR00368">
    <property type="entry name" value="YifB family Mg chelatase-like AAA ATPase"/>
    <property type="match status" value="1"/>
</dbReference>
<dbReference type="PANTHER" id="PTHR32039:SF7">
    <property type="entry name" value="COMPETENCE PROTEIN COMM"/>
    <property type="match status" value="1"/>
</dbReference>
<dbReference type="InterPro" id="IPR020568">
    <property type="entry name" value="Ribosomal_Su5_D2-typ_SF"/>
</dbReference>
<gene>
    <name evidence="5" type="ORF">IAB04_07485</name>
</gene>
<feature type="domain" description="AAA+ ATPase" evidence="4">
    <location>
        <begin position="213"/>
        <end position="396"/>
    </location>
</feature>
<keyword evidence="2" id="KW-0547">Nucleotide-binding</keyword>
<dbReference type="SUPFAM" id="SSF54211">
    <property type="entry name" value="Ribosomal protein S5 domain 2-like"/>
    <property type="match status" value="1"/>
</dbReference>
<name>A0A9D1S7C9_9FIRM</name>
<dbReference type="InterPro" id="IPR025158">
    <property type="entry name" value="Mg_chelat-rel_C"/>
</dbReference>
<dbReference type="GO" id="GO:0005524">
    <property type="term" value="F:ATP binding"/>
    <property type="evidence" value="ECO:0007669"/>
    <property type="project" value="UniProtKB-KW"/>
</dbReference>
<dbReference type="GO" id="GO:0003677">
    <property type="term" value="F:DNA binding"/>
    <property type="evidence" value="ECO:0007669"/>
    <property type="project" value="InterPro"/>
</dbReference>
<comment type="caution">
    <text evidence="5">The sequence shown here is derived from an EMBL/GenBank/DDBJ whole genome shotgun (WGS) entry which is preliminary data.</text>
</comment>
<dbReference type="PRINTS" id="PR01657">
    <property type="entry name" value="MCMFAMILY"/>
</dbReference>
<dbReference type="Pfam" id="PF13335">
    <property type="entry name" value="Mg_chelatase_C"/>
    <property type="match status" value="1"/>
</dbReference>
<protein>
    <submittedName>
        <fullName evidence="5">YifB family Mg chelatase-like AAA ATPase</fullName>
    </submittedName>
</protein>
<dbReference type="Pfam" id="PF13541">
    <property type="entry name" value="ChlI"/>
    <property type="match status" value="1"/>
</dbReference>
<evidence type="ECO:0000313" key="5">
    <source>
        <dbReference type="EMBL" id="HIU49193.1"/>
    </source>
</evidence>
<evidence type="ECO:0000259" key="4">
    <source>
        <dbReference type="SMART" id="SM00382"/>
    </source>
</evidence>
<dbReference type="CDD" id="cd00009">
    <property type="entry name" value="AAA"/>
    <property type="match status" value="1"/>
</dbReference>
<dbReference type="InterPro" id="IPR027417">
    <property type="entry name" value="P-loop_NTPase"/>
</dbReference>
<dbReference type="InterPro" id="IPR000523">
    <property type="entry name" value="Mg_chelatse_chII-like_cat_dom"/>
</dbReference>
<dbReference type="SUPFAM" id="SSF52540">
    <property type="entry name" value="P-loop containing nucleoside triphosphate hydrolases"/>
    <property type="match status" value="1"/>
</dbReference>
<dbReference type="Proteomes" id="UP000824111">
    <property type="component" value="Unassembled WGS sequence"/>
</dbReference>
<dbReference type="Gene3D" id="3.30.230.10">
    <property type="match status" value="1"/>
</dbReference>
<dbReference type="InterPro" id="IPR003593">
    <property type="entry name" value="AAA+_ATPase"/>
</dbReference>
<dbReference type="InterPro" id="IPR004482">
    <property type="entry name" value="Mg_chelat-rel"/>
</dbReference>
<dbReference type="InterPro" id="IPR001208">
    <property type="entry name" value="MCM_dom"/>
</dbReference>
<reference evidence="5" key="1">
    <citation type="submission" date="2020-10" db="EMBL/GenBank/DDBJ databases">
        <authorList>
            <person name="Gilroy R."/>
        </authorList>
    </citation>
    <scope>NUCLEOTIDE SEQUENCE</scope>
    <source>
        <strain evidence="5">ChiSjej4B22-9803</strain>
    </source>
</reference>
<dbReference type="PANTHER" id="PTHR32039">
    <property type="entry name" value="MAGNESIUM-CHELATASE SUBUNIT CHLI"/>
    <property type="match status" value="1"/>
</dbReference>
<accession>A0A9D1S7C9</accession>
<keyword evidence="3" id="KW-0067">ATP-binding</keyword>